<protein>
    <recommendedName>
        <fullName evidence="5">EKC/KEOPS complex subunit BUD32</fullName>
        <ecNumber evidence="3">2.7.11.1</ecNumber>
    </recommendedName>
    <alternativeName>
        <fullName evidence="6 7">Atypical Serine/threonine protein kinase BUD32</fullName>
    </alternativeName>
    <alternativeName>
        <fullName evidence="4">EKC/KEOPS complex subunit bud32</fullName>
    </alternativeName>
</protein>
<comment type="caution">
    <text evidence="12">The sequence shown here is derived from an EMBL/GenBank/DDBJ whole genome shotgun (WGS) entry which is preliminary data.</text>
</comment>
<dbReference type="InterPro" id="IPR011009">
    <property type="entry name" value="Kinase-like_dom_sf"/>
</dbReference>
<dbReference type="InterPro" id="IPR000719">
    <property type="entry name" value="Prot_kinase_dom"/>
</dbReference>
<dbReference type="GO" id="GO:0005524">
    <property type="term" value="F:ATP binding"/>
    <property type="evidence" value="ECO:0007669"/>
    <property type="project" value="InterPro"/>
</dbReference>
<dbReference type="OrthoDB" id="4062651at2759"/>
<evidence type="ECO:0000313" key="12">
    <source>
        <dbReference type="EMBL" id="POS74460.1"/>
    </source>
</evidence>
<dbReference type="AlphaFoldDB" id="A0A2P5HW16"/>
<evidence type="ECO:0000256" key="2">
    <source>
        <dbReference type="ARBA" id="ARBA00011534"/>
    </source>
</evidence>
<dbReference type="STRING" id="158607.A0A2P5HW16"/>
<dbReference type="InterPro" id="IPR001245">
    <property type="entry name" value="Ser-Thr/Tyr_kinase_cat_dom"/>
</dbReference>
<evidence type="ECO:0000256" key="4">
    <source>
        <dbReference type="ARBA" id="ARBA00013948"/>
    </source>
</evidence>
<evidence type="ECO:0000256" key="10">
    <source>
        <dbReference type="SAM" id="MobiDB-lite"/>
    </source>
</evidence>
<dbReference type="PROSITE" id="PS00109">
    <property type="entry name" value="PROTEIN_KINASE_TYR"/>
    <property type="match status" value="1"/>
</dbReference>
<evidence type="ECO:0000256" key="3">
    <source>
        <dbReference type="ARBA" id="ARBA00012513"/>
    </source>
</evidence>
<dbReference type="EMBL" id="MAVT02000626">
    <property type="protein sequence ID" value="POS74460.1"/>
    <property type="molecule type" value="Genomic_DNA"/>
</dbReference>
<feature type="domain" description="Protein kinase" evidence="11">
    <location>
        <begin position="109"/>
        <end position="427"/>
    </location>
</feature>
<feature type="region of interest" description="Disordered" evidence="10">
    <location>
        <begin position="403"/>
        <end position="427"/>
    </location>
</feature>
<comment type="catalytic activity">
    <reaction evidence="9">
        <text>L-seryl-[protein] + ATP = O-phospho-L-seryl-[protein] + ADP + H(+)</text>
        <dbReference type="Rhea" id="RHEA:17989"/>
        <dbReference type="Rhea" id="RHEA-COMP:9863"/>
        <dbReference type="Rhea" id="RHEA-COMP:11604"/>
        <dbReference type="ChEBI" id="CHEBI:15378"/>
        <dbReference type="ChEBI" id="CHEBI:29999"/>
        <dbReference type="ChEBI" id="CHEBI:30616"/>
        <dbReference type="ChEBI" id="CHEBI:83421"/>
        <dbReference type="ChEBI" id="CHEBI:456216"/>
        <dbReference type="EC" id="2.7.11.1"/>
    </reaction>
</comment>
<dbReference type="InParanoid" id="A0A2P5HW16"/>
<dbReference type="SUPFAM" id="SSF56112">
    <property type="entry name" value="Protein kinase-like (PK-like)"/>
    <property type="match status" value="1"/>
</dbReference>
<name>A0A2P5HW16_DIAHE</name>
<comment type="subunit">
    <text evidence="2">Component of the EKC/KEOPS complex composed of at least BUD32, CGI121, GON7, KAE1 and PCC1; the whole complex dimerizes.</text>
</comment>
<evidence type="ECO:0000259" key="11">
    <source>
        <dbReference type="PROSITE" id="PS50011"/>
    </source>
</evidence>
<evidence type="ECO:0000256" key="6">
    <source>
        <dbReference type="ARBA" id="ARBA00030980"/>
    </source>
</evidence>
<evidence type="ECO:0000256" key="1">
    <source>
        <dbReference type="ARBA" id="ARBA00003747"/>
    </source>
</evidence>
<evidence type="ECO:0000256" key="5">
    <source>
        <dbReference type="ARBA" id="ARBA00019973"/>
    </source>
</evidence>
<dbReference type="GO" id="GO:0004674">
    <property type="term" value="F:protein serine/threonine kinase activity"/>
    <property type="evidence" value="ECO:0007669"/>
    <property type="project" value="UniProtKB-EC"/>
</dbReference>
<proteinExistence type="predicted"/>
<evidence type="ECO:0000256" key="9">
    <source>
        <dbReference type="ARBA" id="ARBA00048679"/>
    </source>
</evidence>
<dbReference type="Gene3D" id="1.10.510.10">
    <property type="entry name" value="Transferase(Phosphotransferase) domain 1"/>
    <property type="match status" value="1"/>
</dbReference>
<dbReference type="Proteomes" id="UP000094444">
    <property type="component" value="Unassembled WGS sequence"/>
</dbReference>
<evidence type="ECO:0000256" key="8">
    <source>
        <dbReference type="ARBA" id="ARBA00047899"/>
    </source>
</evidence>
<dbReference type="InterPro" id="IPR008266">
    <property type="entry name" value="Tyr_kinase_AS"/>
</dbReference>
<comment type="catalytic activity">
    <reaction evidence="8">
        <text>L-threonyl-[protein] + ATP = O-phospho-L-threonyl-[protein] + ADP + H(+)</text>
        <dbReference type="Rhea" id="RHEA:46608"/>
        <dbReference type="Rhea" id="RHEA-COMP:11060"/>
        <dbReference type="Rhea" id="RHEA-COMP:11605"/>
        <dbReference type="ChEBI" id="CHEBI:15378"/>
        <dbReference type="ChEBI" id="CHEBI:30013"/>
        <dbReference type="ChEBI" id="CHEBI:30616"/>
        <dbReference type="ChEBI" id="CHEBI:61977"/>
        <dbReference type="ChEBI" id="CHEBI:456216"/>
        <dbReference type="EC" id="2.7.11.1"/>
    </reaction>
</comment>
<dbReference type="EC" id="2.7.11.1" evidence="3"/>
<dbReference type="Pfam" id="PF07714">
    <property type="entry name" value="PK_Tyr_Ser-Thr"/>
    <property type="match status" value="1"/>
</dbReference>
<sequence>MGYFDDCSSEDRFMIRQKYFDKCVVSDWDERRIVAVVTPGIESDDDFIIETLARHIDSVPADALAIEVSSDGELVSFSSDVADDWTMAPFYPSTSDFPPGTETVRREDLTEISRLGVQTDLCEYNTTDGKTHRVAFKYYTNENQVPIFWHELNCVLKIPKHPNIVPFDRLVIDKLDGEDKVVGFTAPFVEGGTVDESPSRVFKLKYLQQLLNCIDYLNLQFGIVHGDVCGRNLLINDQTDNVQLFDFNMAAKLGWEGDSSEHGNAAFAFDEDRNDVKCVVFTLYEIITHDLHLREEYLPNELDISILLDLETWAPHPDVDFDADPAEYRRLLEDWLVVRRDIDKKITHFSKAARALEWPPLPKFERAARMRQELILQGSGDFLKWQRPGSKKLRLTQGQRLLATGEVVNDSPSDAQNNQKRKRGPED</sequence>
<comment type="function">
    <text evidence="1">Component of the EKC/KEOPS complex that is required for the formation of a threonylcarbamoyl group on adenosine at position 37 (t(6)A37) in tRNAs that read codons beginning with adenine. The complex is probably involved in the transfer of the threonylcarbamoyl moiety of threonylcarbamoyl-AMP (TC-AMP) to the N6 group of A37. BUD32 has ATPase activity in the context of the EKC/KEOPS complex and likely plays a supporting role to the catalytic subunit KAE1. The EKC/KEOPS complex also promotes both telomere uncapping and telomere elongation. The complex is required for efficient recruitment of transcriptional coactivators.</text>
</comment>
<evidence type="ECO:0000256" key="7">
    <source>
        <dbReference type="ARBA" id="ARBA00033194"/>
    </source>
</evidence>
<dbReference type="SMART" id="SM00220">
    <property type="entry name" value="S_TKc"/>
    <property type="match status" value="1"/>
</dbReference>
<gene>
    <name evidence="12" type="ORF">DHEL01_v207152</name>
</gene>
<organism evidence="12 13">
    <name type="scientific">Diaporthe helianthi</name>
    <dbReference type="NCBI Taxonomy" id="158607"/>
    <lineage>
        <taxon>Eukaryota</taxon>
        <taxon>Fungi</taxon>
        <taxon>Dikarya</taxon>
        <taxon>Ascomycota</taxon>
        <taxon>Pezizomycotina</taxon>
        <taxon>Sordariomycetes</taxon>
        <taxon>Sordariomycetidae</taxon>
        <taxon>Diaporthales</taxon>
        <taxon>Diaporthaceae</taxon>
        <taxon>Diaporthe</taxon>
    </lineage>
</organism>
<reference evidence="12" key="1">
    <citation type="submission" date="2017-09" db="EMBL/GenBank/DDBJ databases">
        <title>Polyketide synthases of a Diaporthe helianthi virulent isolate.</title>
        <authorList>
            <person name="Baroncelli R."/>
        </authorList>
    </citation>
    <scope>NUCLEOTIDE SEQUENCE [LARGE SCALE GENOMIC DNA]</scope>
    <source>
        <strain evidence="12">7/96</strain>
    </source>
</reference>
<accession>A0A2P5HW16</accession>
<dbReference type="PROSITE" id="PS50011">
    <property type="entry name" value="PROTEIN_KINASE_DOM"/>
    <property type="match status" value="1"/>
</dbReference>
<evidence type="ECO:0000313" key="13">
    <source>
        <dbReference type="Proteomes" id="UP000094444"/>
    </source>
</evidence>
<keyword evidence="13" id="KW-1185">Reference proteome</keyword>